<evidence type="ECO:0000256" key="2">
    <source>
        <dbReference type="ARBA" id="ARBA00022556"/>
    </source>
</evidence>
<feature type="domain" description="Mannose-1-phosphate guanyltransferase C-terminal" evidence="9">
    <location>
        <begin position="104"/>
        <end position="184"/>
    </location>
</feature>
<evidence type="ECO:0000256" key="7">
    <source>
        <dbReference type="HAMAP-Rule" id="MF_00523"/>
    </source>
</evidence>
<dbReference type="PROSITE" id="PS00101">
    <property type="entry name" value="HEXAPEP_TRANSFERASES"/>
    <property type="match status" value="1"/>
</dbReference>
<evidence type="ECO:0000256" key="6">
    <source>
        <dbReference type="ARBA" id="ARBA00023315"/>
    </source>
</evidence>
<dbReference type="Gene3D" id="3.40.1390.10">
    <property type="entry name" value="MurE/MurF, N-terminal domain"/>
    <property type="match status" value="1"/>
</dbReference>
<keyword evidence="1 7" id="KW-0444">Lipid biosynthesis</keyword>
<dbReference type="NCBIfam" id="NF002060">
    <property type="entry name" value="PRK00892.1"/>
    <property type="match status" value="1"/>
</dbReference>
<keyword evidence="2 7" id="KW-0441">Lipid A biosynthesis</keyword>
<evidence type="ECO:0000259" key="8">
    <source>
        <dbReference type="Pfam" id="PF04613"/>
    </source>
</evidence>
<comment type="subunit">
    <text evidence="7">Homotrimer.</text>
</comment>
<comment type="caution">
    <text evidence="10">The sequence shown here is derived from an EMBL/GenBank/DDBJ whole genome shotgun (WGS) entry which is preliminary data.</text>
</comment>
<keyword evidence="4 7" id="KW-0677">Repeat</keyword>
<dbReference type="EMBL" id="JAOVQO010000001">
    <property type="protein sequence ID" value="MCU9846421.1"/>
    <property type="molecule type" value="Genomic_DNA"/>
</dbReference>
<keyword evidence="6 7" id="KW-0012">Acyltransferase</keyword>
<evidence type="ECO:0000313" key="10">
    <source>
        <dbReference type="EMBL" id="MCU9846421.1"/>
    </source>
</evidence>
<dbReference type="SUPFAM" id="SSF51161">
    <property type="entry name" value="Trimeric LpxA-like enzymes"/>
    <property type="match status" value="1"/>
</dbReference>
<evidence type="ECO:0000256" key="5">
    <source>
        <dbReference type="ARBA" id="ARBA00023098"/>
    </source>
</evidence>
<evidence type="ECO:0000313" key="11">
    <source>
        <dbReference type="Proteomes" id="UP001209535"/>
    </source>
</evidence>
<dbReference type="GO" id="GO:0103118">
    <property type="term" value="F:UDP-3-O-[(3R)-3-hydroxyacyl]-glucosamine N-acyltransferase activity"/>
    <property type="evidence" value="ECO:0007669"/>
    <property type="project" value="UniProtKB-EC"/>
</dbReference>
<keyword evidence="11" id="KW-1185">Reference proteome</keyword>
<proteinExistence type="inferred from homology"/>
<dbReference type="RefSeq" id="WP_263332000.1">
    <property type="nucleotide sequence ID" value="NZ_JAOVQO010000001.1"/>
</dbReference>
<comment type="similarity">
    <text evidence="7">Belongs to the transferase hexapeptide repeat family. LpxD subfamily.</text>
</comment>
<feature type="active site" description="Proton acceptor" evidence="7">
    <location>
        <position position="261"/>
    </location>
</feature>
<dbReference type="Proteomes" id="UP001209535">
    <property type="component" value="Unassembled WGS sequence"/>
</dbReference>
<dbReference type="CDD" id="cd03352">
    <property type="entry name" value="LbH_LpxD"/>
    <property type="match status" value="1"/>
</dbReference>
<evidence type="ECO:0000256" key="3">
    <source>
        <dbReference type="ARBA" id="ARBA00022679"/>
    </source>
</evidence>
<comment type="catalytic activity">
    <reaction evidence="7">
        <text>a UDP-3-O-[(3R)-3-hydroxyacyl]-alpha-D-glucosamine + a (3R)-hydroxyacyl-[ACP] = a UDP-2-N,3-O-bis[(3R)-3-hydroxyacyl]-alpha-D-glucosamine + holo-[ACP] + H(+)</text>
        <dbReference type="Rhea" id="RHEA:53836"/>
        <dbReference type="Rhea" id="RHEA-COMP:9685"/>
        <dbReference type="Rhea" id="RHEA-COMP:9945"/>
        <dbReference type="ChEBI" id="CHEBI:15378"/>
        <dbReference type="ChEBI" id="CHEBI:64479"/>
        <dbReference type="ChEBI" id="CHEBI:78827"/>
        <dbReference type="ChEBI" id="CHEBI:137740"/>
        <dbReference type="ChEBI" id="CHEBI:137748"/>
        <dbReference type="EC" id="2.3.1.191"/>
    </reaction>
</comment>
<dbReference type="EC" id="2.3.1.191" evidence="7"/>
<dbReference type="InterPro" id="IPR020573">
    <property type="entry name" value="UDP_GlcNAc_AcTrfase_non-rep"/>
</dbReference>
<comment type="function">
    <text evidence="7">Catalyzes the N-acylation of UDP-3-O-acylglucosamine using 3-hydroxyacyl-ACP as the acyl donor. Is involved in the biosynthesis of lipid A, a phosphorylated glycolipid that anchors the lipopolysaccharide to the outer membrane of the cell.</text>
</comment>
<accession>A0ABT2WXM0</accession>
<evidence type="ECO:0000256" key="1">
    <source>
        <dbReference type="ARBA" id="ARBA00022516"/>
    </source>
</evidence>
<dbReference type="Pfam" id="PF00132">
    <property type="entry name" value="Hexapep"/>
    <property type="match status" value="1"/>
</dbReference>
<feature type="domain" description="UDP-3-O-[3-hydroxymyristoyl] glucosamine N-acyltransferase non-repeat region" evidence="8">
    <location>
        <begin position="24"/>
        <end position="90"/>
    </location>
</feature>
<keyword evidence="5 7" id="KW-0443">Lipid metabolism</keyword>
<sequence length="378" mass="38520">MPRSFSIAEIAEALGARTEGDVTVRITGAAEPGMAGPEDLALAMDPKYAAGLAGGRARAAMLWEGADRAALGLDAAIFVARPRLAMAGVTRVLDPGPAIAPGIHPTAVVDPTAEIGAGAAVGAFAVIGAGVRIGAGARIADHVTIGPRTAIGADALIHSGVRIGAGVTIGDRFICQPNTVIGADGFSFVTPEKSGVEEIRESLGERAAIRAQRWTRIHSLGGVVIGDDVEFGANVTVDAGTIRPTRVGSGTKIDNLCMVAHNVTIGRDCLFASQTGVAGSTRVGDRVVLGGQCGVSDNIFIGDDVIAGGGTKIYTNAPAGRVLLGAPALKMETHVEAWKNIRRLGRLFAQVAELRDAVTRIGDGAAKGGSDADNRTDD</sequence>
<keyword evidence="3 7" id="KW-0808">Transferase</keyword>
<dbReference type="Pfam" id="PF04613">
    <property type="entry name" value="LpxD"/>
    <property type="match status" value="1"/>
</dbReference>
<dbReference type="InterPro" id="IPR018357">
    <property type="entry name" value="Hexapep_transf_CS"/>
</dbReference>
<dbReference type="InterPro" id="IPR007691">
    <property type="entry name" value="LpxD"/>
</dbReference>
<gene>
    <name evidence="7" type="primary">lpxD</name>
    <name evidence="10" type="ORF">OEZ60_00185</name>
</gene>
<dbReference type="InterPro" id="IPR056729">
    <property type="entry name" value="GMPPB_C"/>
</dbReference>
<protein>
    <recommendedName>
        <fullName evidence="7">UDP-3-O-acylglucosamine N-acyltransferase</fullName>
        <ecNumber evidence="7">2.3.1.191</ecNumber>
    </recommendedName>
</protein>
<reference evidence="10 11" key="1">
    <citation type="submission" date="2022-10" db="EMBL/GenBank/DDBJ databases">
        <title>Defluviimonas sp. nov., isolated from ocean surface sediments.</title>
        <authorList>
            <person name="He W."/>
            <person name="Wang L."/>
            <person name="Zhang D.-F."/>
        </authorList>
    </citation>
    <scope>NUCLEOTIDE SEQUENCE [LARGE SCALE GENOMIC DNA]</scope>
    <source>
        <strain evidence="10 11">WL0024</strain>
    </source>
</reference>
<dbReference type="InterPro" id="IPR011004">
    <property type="entry name" value="Trimer_LpxA-like_sf"/>
</dbReference>
<dbReference type="Pfam" id="PF25087">
    <property type="entry name" value="GMPPB_C"/>
    <property type="match status" value="1"/>
</dbReference>
<evidence type="ECO:0000259" key="9">
    <source>
        <dbReference type="Pfam" id="PF25087"/>
    </source>
</evidence>
<dbReference type="PANTHER" id="PTHR43378:SF2">
    <property type="entry name" value="UDP-3-O-ACYLGLUCOSAMINE N-ACYLTRANSFERASE 1, MITOCHONDRIAL-RELATED"/>
    <property type="match status" value="1"/>
</dbReference>
<dbReference type="Gene3D" id="2.160.10.10">
    <property type="entry name" value="Hexapeptide repeat proteins"/>
    <property type="match status" value="1"/>
</dbReference>
<organism evidence="10 11">
    <name type="scientific">Albidovulum salinarum</name>
    <dbReference type="NCBI Taxonomy" id="2984153"/>
    <lineage>
        <taxon>Bacteria</taxon>
        <taxon>Pseudomonadati</taxon>
        <taxon>Pseudomonadota</taxon>
        <taxon>Alphaproteobacteria</taxon>
        <taxon>Rhodobacterales</taxon>
        <taxon>Paracoccaceae</taxon>
        <taxon>Albidovulum</taxon>
    </lineage>
</organism>
<name>A0ABT2WXM0_9RHOB</name>
<dbReference type="HAMAP" id="MF_00523">
    <property type="entry name" value="LpxD"/>
    <property type="match status" value="1"/>
</dbReference>
<comment type="pathway">
    <text evidence="7">Bacterial outer membrane biogenesis; LPS lipid A biosynthesis.</text>
</comment>
<evidence type="ECO:0000256" key="4">
    <source>
        <dbReference type="ARBA" id="ARBA00022737"/>
    </source>
</evidence>
<dbReference type="InterPro" id="IPR001451">
    <property type="entry name" value="Hexapep"/>
</dbReference>
<dbReference type="PANTHER" id="PTHR43378">
    <property type="entry name" value="UDP-3-O-ACYLGLUCOSAMINE N-ACYLTRANSFERASE"/>
    <property type="match status" value="1"/>
</dbReference>